<sequence>MESTVLVITALEDFTADRVIRALNEREVPVVRIDPADLGPDLSFGFRLGEDDPAWVGRLSTPSRAVDVREVTAVYYRRLTSYARRFEHLPRQQGEFGATEARHGLGGVLNALRSAMYVNHPHAVTRADYKPAQLQRFAELGLRVPPTLITNEADEARRFAAEYGRVVYKTFRGLPLGEDGHAGAIWTQRVQPESFDESLAVTAHLFQAEVPKNSDVRVTVVGPQVFAQRIVAPGGALDWRRGDWDELSHSPAAVPATVEAALHSYLESFGLVFGCFDFALTGDGDEPEDWWAIECNPNGQWGWLPDAADIAEAFADILNTEDRKETVGHGDAR</sequence>
<dbReference type="NCBIfam" id="TIGR04187">
    <property type="entry name" value="GRASP_SAV_5884"/>
    <property type="match status" value="1"/>
</dbReference>
<dbReference type="PANTHER" id="PTHR21621:SF0">
    <property type="entry name" value="BETA-CITRYLGLUTAMATE SYNTHASE B-RELATED"/>
    <property type="match status" value="1"/>
</dbReference>
<dbReference type="Gene3D" id="3.30.470.20">
    <property type="entry name" value="ATP-grasp fold, B domain"/>
    <property type="match status" value="1"/>
</dbReference>
<feature type="domain" description="MvdD-like pre-ATP grasp" evidence="1">
    <location>
        <begin position="4"/>
        <end position="123"/>
    </location>
</feature>
<name>A0A6G3X5W4_9ACTN</name>
<dbReference type="GO" id="GO:0018169">
    <property type="term" value="F:ribosomal S6-glutamic acid ligase activity"/>
    <property type="evidence" value="ECO:0007669"/>
    <property type="project" value="TreeGrafter"/>
</dbReference>
<evidence type="ECO:0000313" key="2">
    <source>
        <dbReference type="EMBL" id="NEE13094.1"/>
    </source>
</evidence>
<dbReference type="AlphaFoldDB" id="A0A6G3X5W4"/>
<dbReference type="InterPro" id="IPR048936">
    <property type="entry name" value="MvdD-like_ATPgrasp"/>
</dbReference>
<dbReference type="EMBL" id="JAAGMN010004465">
    <property type="protein sequence ID" value="NEE13094.1"/>
    <property type="molecule type" value="Genomic_DNA"/>
</dbReference>
<organism evidence="2">
    <name type="scientific">Streptomyces sp. SID7499</name>
    <dbReference type="NCBI Taxonomy" id="2706086"/>
    <lineage>
        <taxon>Bacteria</taxon>
        <taxon>Bacillati</taxon>
        <taxon>Actinomycetota</taxon>
        <taxon>Actinomycetes</taxon>
        <taxon>Kitasatosporales</taxon>
        <taxon>Streptomycetaceae</taxon>
        <taxon>Streptomyces</taxon>
    </lineage>
</organism>
<dbReference type="GO" id="GO:0005737">
    <property type="term" value="C:cytoplasm"/>
    <property type="evidence" value="ECO:0007669"/>
    <property type="project" value="TreeGrafter"/>
</dbReference>
<dbReference type="GO" id="GO:0009432">
    <property type="term" value="P:SOS response"/>
    <property type="evidence" value="ECO:0007669"/>
    <property type="project" value="TreeGrafter"/>
</dbReference>
<dbReference type="SUPFAM" id="SSF56059">
    <property type="entry name" value="Glutathione synthetase ATP-binding domain-like"/>
    <property type="match status" value="1"/>
</dbReference>
<accession>A0A6G3X5W4</accession>
<evidence type="ECO:0000259" key="1">
    <source>
        <dbReference type="Pfam" id="PF21068"/>
    </source>
</evidence>
<comment type="caution">
    <text evidence="2">The sequence shown here is derived from an EMBL/GenBank/DDBJ whole genome shotgun (WGS) entry which is preliminary data.</text>
</comment>
<protein>
    <submittedName>
        <fullName evidence="2">ATP-grasp ribosomal peptide maturase</fullName>
    </submittedName>
</protein>
<proteinExistence type="predicted"/>
<gene>
    <name evidence="2" type="primary">tgmB</name>
    <name evidence="2" type="ORF">G3M58_42400</name>
</gene>
<dbReference type="PANTHER" id="PTHR21621">
    <property type="entry name" value="RIBOSOMAL PROTEIN S6 MODIFICATION PROTEIN"/>
    <property type="match status" value="1"/>
</dbReference>
<dbReference type="Pfam" id="PF21068">
    <property type="entry name" value="ATPgraspMvdD"/>
    <property type="match status" value="1"/>
</dbReference>
<dbReference type="InterPro" id="IPR026449">
    <property type="entry name" value="GRASP_SAV_5884"/>
</dbReference>
<reference evidence="2" key="1">
    <citation type="submission" date="2020-01" db="EMBL/GenBank/DDBJ databases">
        <title>Insect and environment-associated Actinomycetes.</title>
        <authorList>
            <person name="Currrie C."/>
            <person name="Chevrette M."/>
            <person name="Carlson C."/>
            <person name="Stubbendieck R."/>
            <person name="Wendt-Pienkowski E."/>
        </authorList>
    </citation>
    <scope>NUCLEOTIDE SEQUENCE</scope>
    <source>
        <strain evidence="2">SID7499</strain>
    </source>
</reference>